<organism evidence="2">
    <name type="scientific">Cuerna arida</name>
    <dbReference type="NCBI Taxonomy" id="1464854"/>
    <lineage>
        <taxon>Eukaryota</taxon>
        <taxon>Metazoa</taxon>
        <taxon>Ecdysozoa</taxon>
        <taxon>Arthropoda</taxon>
        <taxon>Hexapoda</taxon>
        <taxon>Insecta</taxon>
        <taxon>Pterygota</taxon>
        <taxon>Neoptera</taxon>
        <taxon>Paraneoptera</taxon>
        <taxon>Hemiptera</taxon>
        <taxon>Auchenorrhyncha</taxon>
        <taxon>Membracoidea</taxon>
        <taxon>Cicadellidae</taxon>
        <taxon>Cicadellinae</taxon>
        <taxon>Proconiini</taxon>
        <taxon>Cuerna</taxon>
    </lineage>
</organism>
<evidence type="ECO:0000256" key="1">
    <source>
        <dbReference type="SAM" id="MobiDB-lite"/>
    </source>
</evidence>
<proteinExistence type="predicted"/>
<dbReference type="AlphaFoldDB" id="A0A1B6F1D7"/>
<sequence>LKKRRFTTCGTVSSDHSPTPPNTPINSTQVNPDEPVTPTNHFMDDFDDAKDNLSAKYFGEFDVFDSRNDFRNEVSNTEELLTKNEAQIKKKLSITEYRERIK</sequence>
<evidence type="ECO:0000313" key="2">
    <source>
        <dbReference type="EMBL" id="JAS44116.1"/>
    </source>
</evidence>
<reference evidence="2" key="1">
    <citation type="submission" date="2015-11" db="EMBL/GenBank/DDBJ databases">
        <title>De novo transcriptome assembly of four potential Pierce s Disease insect vectors from Arizona vineyards.</title>
        <authorList>
            <person name="Tassone E.E."/>
        </authorList>
    </citation>
    <scope>NUCLEOTIDE SEQUENCE</scope>
</reference>
<accession>A0A1B6F1D7</accession>
<gene>
    <name evidence="2" type="ORF">g.47206</name>
</gene>
<feature type="region of interest" description="Disordered" evidence="1">
    <location>
        <begin position="1"/>
        <end position="37"/>
    </location>
</feature>
<protein>
    <submittedName>
        <fullName evidence="2">Uncharacterized protein</fullName>
    </submittedName>
</protein>
<feature type="non-terminal residue" evidence="2">
    <location>
        <position position="102"/>
    </location>
</feature>
<feature type="non-terminal residue" evidence="2">
    <location>
        <position position="1"/>
    </location>
</feature>
<dbReference type="EMBL" id="GECZ01025653">
    <property type="protein sequence ID" value="JAS44116.1"/>
    <property type="molecule type" value="Transcribed_RNA"/>
</dbReference>
<name>A0A1B6F1D7_9HEMI</name>